<feature type="region of interest" description="Disordered" evidence="3">
    <location>
        <begin position="174"/>
        <end position="298"/>
    </location>
</feature>
<feature type="compositionally biased region" description="Low complexity" evidence="3">
    <location>
        <begin position="201"/>
        <end position="212"/>
    </location>
</feature>
<dbReference type="KEGG" id="soy:115888987"/>
<evidence type="ECO:0000256" key="1">
    <source>
        <dbReference type="ARBA" id="ARBA00022884"/>
    </source>
</evidence>
<name>A0A6J2YL72_SITOR</name>
<dbReference type="GeneID" id="115888987"/>
<dbReference type="SMART" id="SM00360">
    <property type="entry name" value="RRM"/>
    <property type="match status" value="1"/>
</dbReference>
<dbReference type="PANTHER" id="PTHR23236:SF51">
    <property type="entry name" value="NUCLEOLAR PROTEIN 6"/>
    <property type="match status" value="1"/>
</dbReference>
<dbReference type="CDD" id="cd12400">
    <property type="entry name" value="RRM_Nop6"/>
    <property type="match status" value="1"/>
</dbReference>
<dbReference type="Gene3D" id="3.30.70.330">
    <property type="match status" value="1"/>
</dbReference>
<keyword evidence="1 2" id="KW-0694">RNA-binding</keyword>
<dbReference type="GO" id="GO:0019843">
    <property type="term" value="F:rRNA binding"/>
    <property type="evidence" value="ECO:0007669"/>
    <property type="project" value="TreeGrafter"/>
</dbReference>
<dbReference type="OrthoDB" id="167718at2759"/>
<protein>
    <submittedName>
        <fullName evidence="6">Transcription initiation factor TFIID subunit 11-like</fullName>
    </submittedName>
</protein>
<feature type="region of interest" description="Disordered" evidence="3">
    <location>
        <begin position="411"/>
        <end position="449"/>
    </location>
</feature>
<accession>A0A6J2YL72</accession>
<dbReference type="InterPro" id="IPR012677">
    <property type="entry name" value="Nucleotide-bd_a/b_plait_sf"/>
</dbReference>
<dbReference type="GO" id="GO:0042274">
    <property type="term" value="P:ribosomal small subunit biogenesis"/>
    <property type="evidence" value="ECO:0007669"/>
    <property type="project" value="TreeGrafter"/>
</dbReference>
<feature type="compositionally biased region" description="Acidic residues" evidence="3">
    <location>
        <begin position="217"/>
        <end position="277"/>
    </location>
</feature>
<dbReference type="InterPro" id="IPR035979">
    <property type="entry name" value="RBD_domain_sf"/>
</dbReference>
<feature type="compositionally biased region" description="Polar residues" evidence="3">
    <location>
        <begin position="43"/>
        <end position="58"/>
    </location>
</feature>
<evidence type="ECO:0000256" key="3">
    <source>
        <dbReference type="SAM" id="MobiDB-lite"/>
    </source>
</evidence>
<dbReference type="GO" id="GO:0005730">
    <property type="term" value="C:nucleolus"/>
    <property type="evidence" value="ECO:0007669"/>
    <property type="project" value="TreeGrafter"/>
</dbReference>
<dbReference type="InterPro" id="IPR000504">
    <property type="entry name" value="RRM_dom"/>
</dbReference>
<dbReference type="InterPro" id="IPR034228">
    <property type="entry name" value="Nop6_RRM"/>
</dbReference>
<feature type="compositionally biased region" description="Basic residues" evidence="3">
    <location>
        <begin position="411"/>
        <end position="425"/>
    </location>
</feature>
<feature type="compositionally biased region" description="Basic residues" evidence="3">
    <location>
        <begin position="434"/>
        <end position="443"/>
    </location>
</feature>
<reference evidence="6" key="1">
    <citation type="submission" date="2025-08" db="UniProtKB">
        <authorList>
            <consortium name="RefSeq"/>
        </authorList>
    </citation>
    <scope>IDENTIFICATION</scope>
    <source>
        <tissue evidence="6">Gonads</tissue>
    </source>
</reference>
<feature type="compositionally biased region" description="Low complexity" evidence="3">
    <location>
        <begin position="31"/>
        <end position="42"/>
    </location>
</feature>
<dbReference type="PROSITE" id="PS50102">
    <property type="entry name" value="RRM"/>
    <property type="match status" value="1"/>
</dbReference>
<feature type="compositionally biased region" description="Basic and acidic residues" evidence="3">
    <location>
        <begin position="20"/>
        <end position="30"/>
    </location>
</feature>
<dbReference type="PANTHER" id="PTHR23236">
    <property type="entry name" value="EUKARYOTIC TRANSLATION INITIATION FACTOR 4B/4H"/>
    <property type="match status" value="1"/>
</dbReference>
<dbReference type="RefSeq" id="XP_030764748.1">
    <property type="nucleotide sequence ID" value="XM_030908888.1"/>
</dbReference>
<gene>
    <name evidence="6" type="primary">LOC115888987</name>
</gene>
<feature type="compositionally biased region" description="Low complexity" evidence="3">
    <location>
        <begin position="59"/>
        <end position="68"/>
    </location>
</feature>
<dbReference type="Pfam" id="PF00076">
    <property type="entry name" value="RRM_1"/>
    <property type="match status" value="1"/>
</dbReference>
<dbReference type="InParanoid" id="A0A6J2YL72"/>
<feature type="compositionally biased region" description="Polar residues" evidence="3">
    <location>
        <begin position="91"/>
        <end position="110"/>
    </location>
</feature>
<dbReference type="Proteomes" id="UP000504635">
    <property type="component" value="Unplaced"/>
</dbReference>
<evidence type="ECO:0000313" key="5">
    <source>
        <dbReference type="Proteomes" id="UP000504635"/>
    </source>
</evidence>
<organism evidence="5 6">
    <name type="scientific">Sitophilus oryzae</name>
    <name type="common">Rice weevil</name>
    <name type="synonym">Curculio oryzae</name>
    <dbReference type="NCBI Taxonomy" id="7048"/>
    <lineage>
        <taxon>Eukaryota</taxon>
        <taxon>Metazoa</taxon>
        <taxon>Ecdysozoa</taxon>
        <taxon>Arthropoda</taxon>
        <taxon>Hexapoda</taxon>
        <taxon>Insecta</taxon>
        <taxon>Pterygota</taxon>
        <taxon>Neoptera</taxon>
        <taxon>Endopterygota</taxon>
        <taxon>Coleoptera</taxon>
        <taxon>Polyphaga</taxon>
        <taxon>Cucujiformia</taxon>
        <taxon>Curculionidae</taxon>
        <taxon>Dryophthorinae</taxon>
        <taxon>Sitophilus</taxon>
    </lineage>
</organism>
<evidence type="ECO:0000313" key="6">
    <source>
        <dbReference type="RefSeq" id="XP_030764748.1"/>
    </source>
</evidence>
<keyword evidence="5" id="KW-1185">Reference proteome</keyword>
<proteinExistence type="predicted"/>
<dbReference type="AlphaFoldDB" id="A0A6J2YL72"/>
<feature type="domain" description="RRM" evidence="4">
    <location>
        <begin position="322"/>
        <end position="399"/>
    </location>
</feature>
<feature type="compositionally biased region" description="Polar residues" evidence="3">
    <location>
        <begin position="284"/>
        <end position="298"/>
    </location>
</feature>
<dbReference type="SUPFAM" id="SSF54928">
    <property type="entry name" value="RNA-binding domain, RBD"/>
    <property type="match status" value="1"/>
</dbReference>
<evidence type="ECO:0000259" key="4">
    <source>
        <dbReference type="PROSITE" id="PS50102"/>
    </source>
</evidence>
<evidence type="ECO:0000256" key="2">
    <source>
        <dbReference type="PROSITE-ProRule" id="PRU00176"/>
    </source>
</evidence>
<feature type="region of interest" description="Disordered" evidence="3">
    <location>
        <begin position="1"/>
        <end position="122"/>
    </location>
</feature>
<sequence length="449" mass="50839">MVKAEVKTPNKRKSIANETPSKKPKLEKSQKTPLKPFTPKKPNQGSPQKATPKTFTPRNPNQQASNQKSNKKNKKLSESDSPKKVPFAGTKQLNNTKQGKPTNGTNTVSPNKDKKKRRNQFQGLISLVKTKQGSKDAELLKTLQEKIETFNSRPELSKTAKRKLTLLSRLKRLVEEGPETVKAHKSNNSEASQTKLKKNKQAQVQKAQLAPKIKVEEDSDEEEAEEEESDEDASDDGAEENEQNDDSDEEDDDDDDDDEEEEEEDDDDDDEDDESDEAPAPQGKSAQQKMKPKQSTVIDKSKAVDINDLKKTELVGKGQKRFVLFVGNIPYDSTKQDLLSHFSKVGDIQHIRIPTEKDTNKPRGFAYVEVKDEITYQKCLSMHHSQLKGRRINVLYTQGGKKKGDERKNQIKVKNMKLHALRKQGKLAGSVKQSQKRSFRRNKIKQEKV</sequence>